<dbReference type="EMBL" id="WQMT02000001">
    <property type="protein sequence ID" value="KAG9227496.1"/>
    <property type="molecule type" value="Genomic_DNA"/>
</dbReference>
<evidence type="ECO:0000313" key="2">
    <source>
        <dbReference type="Proteomes" id="UP000824881"/>
    </source>
</evidence>
<name>A0ACB7JDU9_PLECO</name>
<sequence length="840" mass="91664">MSSTQGEQNVYVAIKFIESRNLPSGKKKDKKRRFYAVLSIEGRSDAKFELHGLGAQDEKVVDFPMIFFAKLSTAIQIKLYESTSDKNQILLAYTQVPLRSLDGEVGLKHTADSGLQTDVVLGFTFNVSCTLSEEQADSEIRALESRLKSHPKLCRAFEHLRLFLTIGAAIAEINTFVKVAFKVVTAIASVIEKYLVGKSYIISLLEDIGAVCGHVRDLDVKKHGDLRLNQHAAFQALFPVIYNCLHFICSLGRCDLFGMTLTDTVKTRVEENANLLKRALDGLKSAHQQDTQAAVFETLYAVGGLTVQMKSMDHKLNNIFDDMHQKDKILAELHLASNTPKPASCLDGTRTAVLDIIEKWGRDQTAERLLLLRGAAGKGKSTILSTVAQTLEDSHAAVVPFFAFKNQSLPSLIPTWVKHLARHNEGYFKYLHGLNPEDRSTKNTDHQYKILLKQGLSHAYGAKPIVFALDALDECPKEDLNELVSILNNLISLASSLTSSIRFLFTSRPISEALKLAQGLGSSALSYDINEEPGTVNDILKFIQDRLKLTSLQGMTRTTSSSIWDHLNGEVDPAQSTGPLAAFCFMTGFIDCISFSAIFVWCGFQTGNFAQLALAIARLFEFTPSATPGAPSLRDASFHKADQQALTSLITFNLGAFIGRLGDKMGNQTRKWLVLGTFIQALFTMAAALASWKSGQGGVGILGLGPNGGIGGSIADDRGDPAWTNTLSFVAIGFMSASLGVQGIMGKRLNTQFTTTIVLTTVWVELMSDPRLFSLRRSVITRDHKLIAASSLFLGAFVSRAILFKLGAAGALGVGVGVRLLITAAWLFVPGKKAVKNEKS</sequence>
<evidence type="ECO:0000313" key="1">
    <source>
        <dbReference type="EMBL" id="KAG9227496.1"/>
    </source>
</evidence>
<reference evidence="1 2" key="1">
    <citation type="journal article" date="2021" name="Appl. Environ. Microbiol.">
        <title>Genetic linkage and physical mapping for an oyster mushroom Pleurotus cornucopiae and QTL analysis for the trait cap color.</title>
        <authorList>
            <person name="Zhang Y."/>
            <person name="Gao W."/>
            <person name="Sonnenberg A."/>
            <person name="Chen Q."/>
            <person name="Zhang J."/>
            <person name="Huang C."/>
        </authorList>
    </citation>
    <scope>NUCLEOTIDE SEQUENCE [LARGE SCALE GENOMIC DNA]</scope>
    <source>
        <strain evidence="1">CCMSSC00406</strain>
    </source>
</reference>
<dbReference type="Proteomes" id="UP000824881">
    <property type="component" value="Unassembled WGS sequence"/>
</dbReference>
<organism evidence="1 2">
    <name type="scientific">Pleurotus cornucopiae</name>
    <name type="common">Cornucopia mushroom</name>
    <dbReference type="NCBI Taxonomy" id="5321"/>
    <lineage>
        <taxon>Eukaryota</taxon>
        <taxon>Fungi</taxon>
        <taxon>Dikarya</taxon>
        <taxon>Basidiomycota</taxon>
        <taxon>Agaricomycotina</taxon>
        <taxon>Agaricomycetes</taxon>
        <taxon>Agaricomycetidae</taxon>
        <taxon>Agaricales</taxon>
        <taxon>Pleurotineae</taxon>
        <taxon>Pleurotaceae</taxon>
        <taxon>Pleurotus</taxon>
    </lineage>
</organism>
<proteinExistence type="predicted"/>
<protein>
    <submittedName>
        <fullName evidence="1">Uncharacterized protein</fullName>
    </submittedName>
</protein>
<keyword evidence="2" id="KW-1185">Reference proteome</keyword>
<comment type="caution">
    <text evidence="1">The sequence shown here is derived from an EMBL/GenBank/DDBJ whole genome shotgun (WGS) entry which is preliminary data.</text>
</comment>
<accession>A0ACB7JDU9</accession>
<gene>
    <name evidence="1" type="ORF">CCMSSC00406_0000858</name>
</gene>